<evidence type="ECO:0000313" key="2">
    <source>
        <dbReference type="EMBL" id="SDU81168.1"/>
    </source>
</evidence>
<keyword evidence="3" id="KW-1185">Reference proteome</keyword>
<gene>
    <name evidence="2" type="ORF">SAMN05216363_1716</name>
</gene>
<dbReference type="Proteomes" id="UP000198675">
    <property type="component" value="Chromosome I"/>
</dbReference>
<dbReference type="NCBIfam" id="NF042913">
    <property type="entry name" value="CyRepA1"/>
    <property type="match status" value="1"/>
</dbReference>
<accession>A0A1H2LKL2</accession>
<evidence type="ECO:0000313" key="3">
    <source>
        <dbReference type="Proteomes" id="UP000198675"/>
    </source>
</evidence>
<dbReference type="InterPro" id="IPR049996">
    <property type="entry name" value="Slr7037-like"/>
</dbReference>
<dbReference type="GO" id="GO:0005524">
    <property type="term" value="F:ATP binding"/>
    <property type="evidence" value="ECO:0007669"/>
    <property type="project" value="InterPro"/>
</dbReference>
<dbReference type="GO" id="GO:0003688">
    <property type="term" value="F:DNA replication origin binding"/>
    <property type="evidence" value="ECO:0007669"/>
    <property type="project" value="InterPro"/>
</dbReference>
<proteinExistence type="predicted"/>
<reference evidence="3" key="1">
    <citation type="submission" date="2016-10" db="EMBL/GenBank/DDBJ databases">
        <authorList>
            <person name="Varghese N."/>
            <person name="Submissions S."/>
        </authorList>
    </citation>
    <scope>NUCLEOTIDE SEQUENCE [LARGE SCALE GENOMIC DNA]</scope>
    <source>
        <strain evidence="3">KCTC 32246</strain>
    </source>
</reference>
<dbReference type="InterPro" id="IPR027417">
    <property type="entry name" value="P-loop_NTPase"/>
</dbReference>
<sequence length="765" mass="83730">MFAINTEIKGYTTIQSDDVLAKAKELRADYSSAKRIIGIKDCVTDAIDAAYKTASGIADINGTIIADSIYKMSKLDVAILIARNDSSERAMHKAAYELARDAFLTGDISGKSKMLAKASGRSAAECQYLIERKLERMNSELYRRTQRVSSVYEDVYTVAPESPADIFEDIKNGGKFLLNLPTGYGKTSEVIEPLVRDAIYFNRKVLVISHRRSINANICNGIPGLVSYDECTSPEIIRNAMGIKIVVNSLSAAKFKDFIESADTVIIDEASQVISHVLGGEVKAREAVWNALDFVVKNAPTVVMADADINARCVEMIGWDHTLYSIKRDHSDISVKTGDLDHVRGLVIEAAAGGENVLVSCDGAKAAKALAAAIKKRTGVEALVITSESAKWEAQAAFIADPNSTAHQVVIYSPVITSALSITSGHFNRHFGLFTGQVVPSDAIQMLRRDRTAKQFIVGMKAPEYSKQEQLEAFEVRSDAPATRAAIEAANLDEVTKAAIIEALDIDIKPSAFEKTRREHMSDEAWLRDHIQNSLPATLIAQGFKVEVLAHNDELSLLGFVADSQGRKAVNRNAAKKLMASKKAGADLVAHVADAGSANEQEYFEVLRSRAEEVIGRTIDKASARLWKEGEGEGAINRFRKLMKPSADTPEGKVYGMIKDAVERMLKDVKIKLNDEGNVPVETLERLWKSEQSTQLFDKLNAMRLEVIRQGLSIGKASTPVAKQAAITKIMSQLGLKTKKVNGGKSGYYYVIKSDSFEQMMKHVG</sequence>
<dbReference type="RefSeq" id="WP_021219125.1">
    <property type="nucleotide sequence ID" value="NZ_LT629797.1"/>
</dbReference>
<dbReference type="EMBL" id="LT629797">
    <property type="protein sequence ID" value="SDU81168.1"/>
    <property type="molecule type" value="Genomic_DNA"/>
</dbReference>
<protein>
    <submittedName>
        <fullName evidence="2">Origin of replication binding protein</fullName>
    </submittedName>
</protein>
<dbReference type="InterPro" id="IPR003450">
    <property type="entry name" value="Replication_origin-bd"/>
</dbReference>
<dbReference type="Pfam" id="PF02399">
    <property type="entry name" value="Herpes_ori_bp"/>
    <property type="match status" value="1"/>
</dbReference>
<dbReference type="Gene3D" id="3.40.50.300">
    <property type="entry name" value="P-loop containing nucleotide triphosphate hydrolases"/>
    <property type="match status" value="1"/>
</dbReference>
<organism evidence="2 3">
    <name type="scientific">Pseudomonas sihuiensis</name>
    <dbReference type="NCBI Taxonomy" id="1274359"/>
    <lineage>
        <taxon>Bacteria</taxon>
        <taxon>Pseudomonadati</taxon>
        <taxon>Pseudomonadota</taxon>
        <taxon>Gammaproteobacteria</taxon>
        <taxon>Pseudomonadales</taxon>
        <taxon>Pseudomonadaceae</taxon>
        <taxon>Pseudomonas</taxon>
    </lineage>
</organism>
<name>A0A1H2LKL2_9PSED</name>
<dbReference type="GO" id="GO:0006260">
    <property type="term" value="P:DNA replication"/>
    <property type="evidence" value="ECO:0007669"/>
    <property type="project" value="InterPro"/>
</dbReference>
<dbReference type="AlphaFoldDB" id="A0A1H2LKL2"/>
<dbReference type="SUPFAM" id="SSF52540">
    <property type="entry name" value="P-loop containing nucleoside triphosphate hydrolases"/>
    <property type="match status" value="1"/>
</dbReference>
<feature type="domain" description="Replication origin-binding protein" evidence="1">
    <location>
        <begin position="181"/>
        <end position="317"/>
    </location>
</feature>
<evidence type="ECO:0000259" key="1">
    <source>
        <dbReference type="Pfam" id="PF02399"/>
    </source>
</evidence>
<dbReference type="GeneID" id="83642259"/>